<feature type="binding site" evidence="5">
    <location>
        <position position="69"/>
    </location>
    <ligand>
        <name>S-adenosyl-L-methionine</name>
        <dbReference type="ChEBI" id="CHEBI:59789"/>
    </ligand>
</feature>
<dbReference type="EMBL" id="JANPWB010000012">
    <property type="protein sequence ID" value="KAJ1116061.1"/>
    <property type="molecule type" value="Genomic_DNA"/>
</dbReference>
<dbReference type="PROSITE" id="PS51681">
    <property type="entry name" value="SAM_MT_NNMT_PNMT_TEMT"/>
    <property type="match status" value="1"/>
</dbReference>
<dbReference type="GO" id="GO:0008170">
    <property type="term" value="F:N-methyltransferase activity"/>
    <property type="evidence" value="ECO:0007669"/>
    <property type="project" value="TreeGrafter"/>
</dbReference>
<dbReference type="PANTHER" id="PTHR10867:SF32">
    <property type="entry name" value="NICOTINAMIDE N-METHYLTRANSFERASE"/>
    <property type="match status" value="1"/>
</dbReference>
<dbReference type="GO" id="GO:0005829">
    <property type="term" value="C:cytosol"/>
    <property type="evidence" value="ECO:0007669"/>
    <property type="project" value="TreeGrafter"/>
</dbReference>
<dbReference type="PANTHER" id="PTHR10867">
    <property type="entry name" value="NNMT/PNMT/TEMT FAMILY MEMBER"/>
    <property type="match status" value="1"/>
</dbReference>
<dbReference type="PIRSF" id="PIRSF000384">
    <property type="entry name" value="PNMTase"/>
    <property type="match status" value="1"/>
</dbReference>
<dbReference type="SUPFAM" id="SSF53335">
    <property type="entry name" value="S-adenosyl-L-methionine-dependent methyltransferases"/>
    <property type="match status" value="1"/>
</dbReference>
<dbReference type="Pfam" id="PF01234">
    <property type="entry name" value="NNMT_PNMT_TEMT"/>
    <property type="match status" value="1"/>
</dbReference>
<evidence type="ECO:0000313" key="7">
    <source>
        <dbReference type="Proteomes" id="UP001066276"/>
    </source>
</evidence>
<reference evidence="6" key="1">
    <citation type="journal article" date="2022" name="bioRxiv">
        <title>Sequencing and chromosome-scale assembly of the giantPleurodeles waltlgenome.</title>
        <authorList>
            <person name="Brown T."/>
            <person name="Elewa A."/>
            <person name="Iarovenko S."/>
            <person name="Subramanian E."/>
            <person name="Araus A.J."/>
            <person name="Petzold A."/>
            <person name="Susuki M."/>
            <person name="Suzuki K.-i.T."/>
            <person name="Hayashi T."/>
            <person name="Toyoda A."/>
            <person name="Oliveira C."/>
            <person name="Osipova E."/>
            <person name="Leigh N.D."/>
            <person name="Simon A."/>
            <person name="Yun M.H."/>
        </authorList>
    </citation>
    <scope>NUCLEOTIDE SEQUENCE</scope>
    <source>
        <strain evidence="6">20211129_DDA</strain>
        <tissue evidence="6">Liver</tissue>
    </source>
</reference>
<keyword evidence="7" id="KW-1185">Reference proteome</keyword>
<dbReference type="InterPro" id="IPR029063">
    <property type="entry name" value="SAM-dependent_MTases_sf"/>
</dbReference>
<dbReference type="FunFam" id="3.40.50.150:FF:000065">
    <property type="entry name" value="Phenylethanolamine N-methyltransferase"/>
    <property type="match status" value="1"/>
</dbReference>
<feature type="binding site" evidence="5">
    <location>
        <position position="25"/>
    </location>
    <ligand>
        <name>S-adenosyl-L-methionine</name>
        <dbReference type="ChEBI" id="CHEBI:59789"/>
    </ligand>
</feature>
<feature type="binding site" evidence="5">
    <location>
        <begin position="63"/>
        <end position="64"/>
    </location>
    <ligand>
        <name>S-adenosyl-L-methionine</name>
        <dbReference type="ChEBI" id="CHEBI:59789"/>
    </ligand>
</feature>
<name>A0AAV7NJA0_PLEWA</name>
<dbReference type="GO" id="GO:0008757">
    <property type="term" value="F:S-adenosylmethionine-dependent methyltransferase activity"/>
    <property type="evidence" value="ECO:0007669"/>
    <property type="project" value="UniProtKB-ARBA"/>
</dbReference>
<proteinExistence type="inferred from homology"/>
<dbReference type="Gene3D" id="3.40.50.150">
    <property type="entry name" value="Vaccinia Virus protein VP39"/>
    <property type="match status" value="1"/>
</dbReference>
<keyword evidence="3" id="KW-0808">Transferase</keyword>
<dbReference type="AlphaFoldDB" id="A0AAV7NJA0"/>
<accession>A0AAV7NJA0</accession>
<feature type="binding site" evidence="5">
    <location>
        <position position="90"/>
    </location>
    <ligand>
        <name>S-adenosyl-L-methionine</name>
        <dbReference type="ChEBI" id="CHEBI:59789"/>
    </ligand>
</feature>
<feature type="binding site" evidence="5">
    <location>
        <position position="85"/>
    </location>
    <ligand>
        <name>S-adenosyl-L-methionine</name>
        <dbReference type="ChEBI" id="CHEBI:59789"/>
    </ligand>
</feature>
<feature type="binding site" evidence="5">
    <location>
        <position position="20"/>
    </location>
    <ligand>
        <name>S-adenosyl-L-methionine</name>
        <dbReference type="ChEBI" id="CHEBI:59789"/>
    </ligand>
</feature>
<feature type="binding site" evidence="5">
    <location>
        <begin position="142"/>
        <end position="143"/>
    </location>
    <ligand>
        <name>S-adenosyl-L-methionine</name>
        <dbReference type="ChEBI" id="CHEBI:59789"/>
    </ligand>
</feature>
<evidence type="ECO:0000256" key="3">
    <source>
        <dbReference type="ARBA" id="ARBA00022679"/>
    </source>
</evidence>
<comment type="caution">
    <text evidence="6">The sequence shown here is derived from an EMBL/GenBank/DDBJ whole genome shotgun (WGS) entry which is preliminary data.</text>
</comment>
<keyword evidence="2" id="KW-0489">Methyltransferase</keyword>
<sequence length="266" mass="29913">MEPSASSTKNCPDEFDPQDYLKAFYTYDPAAPLREDYVKKLLLKLHRIFSSGGVNGNLLLDIGSGPTIYQHLSACEAFREIIVADFSAANLCYYEKTLKNEPGTHNWTPLIKFVCELDGNSGKLVEKREKLRSVVKQVLKCDVTKSNPFDPIVVPQADCILTFECLSSASKDLDSFRQIVKNISSFLKIGGYLLFTDALGCTKYLCGDKWLPVLNLNDKLVREIITESGFLIEEHEVFTLENCEADAALCDYNSVLFLLARKKRDI</sequence>
<dbReference type="Proteomes" id="UP001066276">
    <property type="component" value="Chromosome 8"/>
</dbReference>
<dbReference type="GO" id="GO:0032259">
    <property type="term" value="P:methylation"/>
    <property type="evidence" value="ECO:0007669"/>
    <property type="project" value="UniProtKB-KW"/>
</dbReference>
<evidence type="ECO:0000256" key="4">
    <source>
        <dbReference type="ARBA" id="ARBA00022691"/>
    </source>
</evidence>
<organism evidence="6 7">
    <name type="scientific">Pleurodeles waltl</name>
    <name type="common">Iberian ribbed newt</name>
    <dbReference type="NCBI Taxonomy" id="8319"/>
    <lineage>
        <taxon>Eukaryota</taxon>
        <taxon>Metazoa</taxon>
        <taxon>Chordata</taxon>
        <taxon>Craniata</taxon>
        <taxon>Vertebrata</taxon>
        <taxon>Euteleostomi</taxon>
        <taxon>Amphibia</taxon>
        <taxon>Batrachia</taxon>
        <taxon>Caudata</taxon>
        <taxon>Salamandroidea</taxon>
        <taxon>Salamandridae</taxon>
        <taxon>Pleurodelinae</taxon>
        <taxon>Pleurodeles</taxon>
    </lineage>
</organism>
<evidence type="ECO:0000313" key="6">
    <source>
        <dbReference type="EMBL" id="KAJ1116061.1"/>
    </source>
</evidence>
<gene>
    <name evidence="6" type="ORF">NDU88_004280</name>
</gene>
<evidence type="ECO:0000256" key="2">
    <source>
        <dbReference type="ARBA" id="ARBA00022603"/>
    </source>
</evidence>
<keyword evidence="4 5" id="KW-0949">S-adenosyl-L-methionine</keyword>
<comment type="similarity">
    <text evidence="1">Belongs to the class I-like SAM-binding methyltransferase superfamily. NNMT/PNMT/TEMT family.</text>
</comment>
<dbReference type="InterPro" id="IPR000940">
    <property type="entry name" value="NNMT_TEMT_trans"/>
</dbReference>
<evidence type="ECO:0000256" key="1">
    <source>
        <dbReference type="ARBA" id="ARBA00007996"/>
    </source>
</evidence>
<protein>
    <submittedName>
        <fullName evidence="6">Uncharacterized protein</fullName>
    </submittedName>
</protein>
<evidence type="ECO:0000256" key="5">
    <source>
        <dbReference type="PIRSR" id="PIRSR000384-1"/>
    </source>
</evidence>